<feature type="transmembrane region" description="Helical" evidence="1">
    <location>
        <begin position="351"/>
        <end position="373"/>
    </location>
</feature>
<feature type="transmembrane region" description="Helical" evidence="1">
    <location>
        <begin position="393"/>
        <end position="417"/>
    </location>
</feature>
<evidence type="ECO:0008006" key="4">
    <source>
        <dbReference type="Google" id="ProtNLM"/>
    </source>
</evidence>
<protein>
    <recommendedName>
        <fullName evidence="4">ABC transmembrane type-1 domain-containing protein</fullName>
    </recommendedName>
</protein>
<keyword evidence="1" id="KW-1133">Transmembrane helix</keyword>
<proteinExistence type="predicted"/>
<feature type="transmembrane region" description="Helical" evidence="1">
    <location>
        <begin position="89"/>
        <end position="105"/>
    </location>
</feature>
<comment type="caution">
    <text evidence="2">The sequence shown here is derived from an EMBL/GenBank/DDBJ whole genome shotgun (WGS) entry which is preliminary data.</text>
</comment>
<keyword evidence="3" id="KW-1185">Reference proteome</keyword>
<keyword evidence="1" id="KW-0472">Membrane</keyword>
<feature type="transmembrane region" description="Helical" evidence="1">
    <location>
        <begin position="138"/>
        <end position="158"/>
    </location>
</feature>
<keyword evidence="1" id="KW-0812">Transmembrane</keyword>
<feature type="transmembrane region" description="Helical" evidence="1">
    <location>
        <begin position="37"/>
        <end position="56"/>
    </location>
</feature>
<organism evidence="2 3">
    <name type="scientific">Thalassoglobus neptunius</name>
    <dbReference type="NCBI Taxonomy" id="1938619"/>
    <lineage>
        <taxon>Bacteria</taxon>
        <taxon>Pseudomonadati</taxon>
        <taxon>Planctomycetota</taxon>
        <taxon>Planctomycetia</taxon>
        <taxon>Planctomycetales</taxon>
        <taxon>Planctomycetaceae</taxon>
        <taxon>Thalassoglobus</taxon>
    </lineage>
</organism>
<feature type="transmembrane region" description="Helical" evidence="1">
    <location>
        <begin position="254"/>
        <end position="272"/>
    </location>
</feature>
<feature type="transmembrane region" description="Helical" evidence="1">
    <location>
        <begin position="292"/>
        <end position="312"/>
    </location>
</feature>
<accession>A0A5C5WNE3</accession>
<dbReference type="Proteomes" id="UP000317243">
    <property type="component" value="Unassembled WGS sequence"/>
</dbReference>
<sequence length="425" mass="47847">MMSAMAVPFLIPSVMTGYCFRDTSMSLVHHPWMREGLYAAIVLMQLFPVAVIILWLSPPSTVTDSAIHLGRLARTSWSFRFRLALQSRLRIHLTAFCLLFLLSFQEADLASLMQANGWTEWIFTKHSRGLELGETLRLAAFPMVVHLPFLIPIVLWINSPRPDDRHNIRRLSKAHTGRTLLICSWIAASLLVVVLMPTWHLVRGFRFGLNMVGSQPTLIREVSDGILIAATSGCVCLGLVLTLRSTFQTGVPRLLLFLLFLPASMGSLPWGLTVAEIFQTAGFRFAYDTPVPLILSEVLYLLPRAVILFHCFDLSENSPARKMIQLLSESGNAAQKRIGRELHWKFHGRKVFAVALLLSYWSYFEVMLPSILAMPGLAPINYVLYNSLHYGRIAALGVKLAVAIVIPFVLVTVLISLRRLFTRFF</sequence>
<evidence type="ECO:0000313" key="3">
    <source>
        <dbReference type="Proteomes" id="UP000317243"/>
    </source>
</evidence>
<evidence type="ECO:0000256" key="1">
    <source>
        <dbReference type="SAM" id="Phobius"/>
    </source>
</evidence>
<gene>
    <name evidence="2" type="ORF">KOR42_30300</name>
</gene>
<dbReference type="EMBL" id="SIHI01000006">
    <property type="protein sequence ID" value="TWT52344.1"/>
    <property type="molecule type" value="Genomic_DNA"/>
</dbReference>
<reference evidence="2 3" key="1">
    <citation type="submission" date="2019-02" db="EMBL/GenBank/DDBJ databases">
        <title>Deep-cultivation of Planctomycetes and their phenomic and genomic characterization uncovers novel biology.</title>
        <authorList>
            <person name="Wiegand S."/>
            <person name="Jogler M."/>
            <person name="Boedeker C."/>
            <person name="Pinto D."/>
            <person name="Vollmers J."/>
            <person name="Rivas-Marin E."/>
            <person name="Kohn T."/>
            <person name="Peeters S.H."/>
            <person name="Heuer A."/>
            <person name="Rast P."/>
            <person name="Oberbeckmann S."/>
            <person name="Bunk B."/>
            <person name="Jeske O."/>
            <person name="Meyerdierks A."/>
            <person name="Storesund J.E."/>
            <person name="Kallscheuer N."/>
            <person name="Luecker S."/>
            <person name="Lage O.M."/>
            <person name="Pohl T."/>
            <person name="Merkel B.J."/>
            <person name="Hornburger P."/>
            <person name="Mueller R.-W."/>
            <person name="Bruemmer F."/>
            <person name="Labrenz M."/>
            <person name="Spormann A.M."/>
            <person name="Op Den Camp H."/>
            <person name="Overmann J."/>
            <person name="Amann R."/>
            <person name="Jetten M.S.M."/>
            <person name="Mascher T."/>
            <person name="Medema M.H."/>
            <person name="Devos D.P."/>
            <person name="Kaster A.-K."/>
            <person name="Ovreas L."/>
            <person name="Rohde M."/>
            <person name="Galperin M.Y."/>
            <person name="Jogler C."/>
        </authorList>
    </citation>
    <scope>NUCLEOTIDE SEQUENCE [LARGE SCALE GENOMIC DNA]</scope>
    <source>
        <strain evidence="2 3">KOR42</strain>
    </source>
</reference>
<evidence type="ECO:0000313" key="2">
    <source>
        <dbReference type="EMBL" id="TWT52344.1"/>
    </source>
</evidence>
<feature type="transmembrane region" description="Helical" evidence="1">
    <location>
        <begin position="179"/>
        <end position="202"/>
    </location>
</feature>
<name>A0A5C5WNE3_9PLAN</name>
<feature type="transmembrane region" description="Helical" evidence="1">
    <location>
        <begin position="222"/>
        <end position="242"/>
    </location>
</feature>
<dbReference type="AlphaFoldDB" id="A0A5C5WNE3"/>